<evidence type="ECO:0000313" key="2">
    <source>
        <dbReference type="EMBL" id="GAB13418.1"/>
    </source>
</evidence>
<feature type="region of interest" description="Disordered" evidence="1">
    <location>
        <begin position="1"/>
        <end position="88"/>
    </location>
</feature>
<feature type="compositionally biased region" description="Basic and acidic residues" evidence="1">
    <location>
        <begin position="9"/>
        <end position="25"/>
    </location>
</feature>
<evidence type="ECO:0000256" key="1">
    <source>
        <dbReference type="SAM" id="MobiDB-lite"/>
    </source>
</evidence>
<accession>H0QKR7</accession>
<protein>
    <submittedName>
        <fullName evidence="2">Uncharacterized protein</fullName>
    </submittedName>
</protein>
<proteinExistence type="predicted"/>
<reference evidence="2 3" key="1">
    <citation type="submission" date="2011-12" db="EMBL/GenBank/DDBJ databases">
        <title>Whole genome shotgun sequence of Arthrobacter globiformis NBRC 12137.</title>
        <authorList>
            <person name="Miyazawa S."/>
            <person name="Hosoyama A."/>
            <person name="Tsuchikane K."/>
            <person name="Katsumata H."/>
            <person name="Yamazaki S."/>
            <person name="Fujita N."/>
        </authorList>
    </citation>
    <scope>NUCLEOTIDE SEQUENCE [LARGE SCALE GENOMIC DNA]</scope>
    <source>
        <strain evidence="2 3">NBRC 12137</strain>
    </source>
</reference>
<sequence length="88" mass="10192">MCYSSRADFGWDTRKDTVRTPEAHRAPVPTEAAPGNPLPVDHPQPRTHADDTRLWAFLARRKEPRRQEARRQEARAPRPIQDRIGEKV</sequence>
<dbReference type="Proteomes" id="UP000003828">
    <property type="component" value="Unassembled WGS sequence"/>
</dbReference>
<dbReference type="EMBL" id="BAEG01000039">
    <property type="protein sequence ID" value="GAB13418.1"/>
    <property type="molecule type" value="Genomic_DNA"/>
</dbReference>
<feature type="compositionally biased region" description="Basic and acidic residues" evidence="1">
    <location>
        <begin position="43"/>
        <end position="53"/>
    </location>
</feature>
<gene>
    <name evidence="2" type="ORF">ARGLB_039_00030</name>
</gene>
<keyword evidence="3" id="KW-1185">Reference proteome</keyword>
<comment type="caution">
    <text evidence="2">The sequence shown here is derived from an EMBL/GenBank/DDBJ whole genome shotgun (WGS) entry which is preliminary data.</text>
</comment>
<evidence type="ECO:0000313" key="3">
    <source>
        <dbReference type="Proteomes" id="UP000003828"/>
    </source>
</evidence>
<dbReference type="AlphaFoldDB" id="H0QKR7"/>
<name>H0QKR7_ARTG1</name>
<feature type="compositionally biased region" description="Basic and acidic residues" evidence="1">
    <location>
        <begin position="65"/>
        <end position="88"/>
    </location>
</feature>
<organism evidence="2 3">
    <name type="scientific">Arthrobacter globiformis (strain ATCC 8010 / DSM 20124 / JCM 1332 / NBRC 12137 / NCIMB 8907 / NRRL B-2979 / 168)</name>
    <dbReference type="NCBI Taxonomy" id="1077972"/>
    <lineage>
        <taxon>Bacteria</taxon>
        <taxon>Bacillati</taxon>
        <taxon>Actinomycetota</taxon>
        <taxon>Actinomycetes</taxon>
        <taxon>Micrococcales</taxon>
        <taxon>Micrococcaceae</taxon>
        <taxon>Arthrobacter</taxon>
    </lineage>
</organism>